<evidence type="ECO:0000259" key="1">
    <source>
        <dbReference type="Pfam" id="PF06406"/>
    </source>
</evidence>
<accession>A0ABY9MAI8</accession>
<dbReference type="Pfam" id="PF06406">
    <property type="entry name" value="StbA_N"/>
    <property type="match status" value="1"/>
</dbReference>
<feature type="domain" description="Plasmid segregation protein ParM/StbA N-terminal" evidence="1">
    <location>
        <begin position="13"/>
        <end position="171"/>
    </location>
</feature>
<dbReference type="SUPFAM" id="SSF53067">
    <property type="entry name" value="Actin-like ATPase domain"/>
    <property type="match status" value="2"/>
</dbReference>
<dbReference type="InterPro" id="IPR009440">
    <property type="entry name" value="ParM/StbA_N"/>
</dbReference>
<name>A0ABY9MAI8_9BURK</name>
<geneLocation type="plasmid" evidence="3 4">
    <name>unnamed</name>
</geneLocation>
<dbReference type="Pfam" id="PF21522">
    <property type="entry name" value="MreB-like_C"/>
    <property type="match status" value="1"/>
</dbReference>
<dbReference type="CDD" id="cd24022">
    <property type="entry name" value="ASKHA_NBD_ParM_R1-like"/>
    <property type="match status" value="1"/>
</dbReference>
<proteinExistence type="predicted"/>
<dbReference type="Gene3D" id="3.30.420.40">
    <property type="match status" value="2"/>
</dbReference>
<dbReference type="InterPro" id="IPR056367">
    <property type="entry name" value="ASKHA_NBD_ParM_R1-like"/>
</dbReference>
<dbReference type="RefSeq" id="WP_306951900.1">
    <property type="nucleotide sequence ID" value="NZ_CP132977.1"/>
</dbReference>
<gene>
    <name evidence="3" type="ORF">RAS12_30440</name>
</gene>
<feature type="domain" description="Actin homologue MreB-like C-terminal" evidence="2">
    <location>
        <begin position="195"/>
        <end position="317"/>
    </location>
</feature>
<sequence>MSKEKNLNAVGGDDGHHSIKIAVMQPGAPIKTFVMPARAWPGKLTSAGLTESSTAEGLDKIYMTSDNQYVTITADDLLGKFADTRSNDYPTSATNRALVHYALRQAGVTGPTSLVSGLPVDRFYLGEIPNKELIDAKRQNLLKPITCLADVPVPVIETHQVLSEAVAAFFDQRYDDQGKVNQDFHELSNSAPIAVVDGGGKTLDIAVVREGGTGLYKDMSGTADVGALTLYDRLNQELRKQFSLGQDIAIKYLEQAVKTGEYRLYGKPHDVSKLVEGMLEEFSDQVRFEVSKRLKDASQFGCTLFVGGVAELLGARFRGRVFPGLPEEAIFVPVDPGFANARGMAKAAFLAAQRARM</sequence>
<dbReference type="InterPro" id="IPR043129">
    <property type="entry name" value="ATPase_NBD"/>
</dbReference>
<dbReference type="Proteomes" id="UP001234798">
    <property type="component" value="Plasmid unnamed"/>
</dbReference>
<reference evidence="3 4" key="1">
    <citation type="submission" date="2023-08" db="EMBL/GenBank/DDBJ databases">
        <title>Achromobacter seleniivolatilans sp. nov., isolated from seleniferous soil.</title>
        <authorList>
            <person name="Zhang S."/>
            <person name="Li K."/>
            <person name="Peng J."/>
            <person name="Zhao Q."/>
            <person name="Wang H."/>
            <person name="Guo Y."/>
        </authorList>
    </citation>
    <scope>NUCLEOTIDE SEQUENCE [LARGE SCALE GENOMIC DNA]</scope>
    <source>
        <strain evidence="3 4">R39</strain>
        <plasmid evidence="3 4">unnamed</plasmid>
    </source>
</reference>
<dbReference type="InterPro" id="IPR049067">
    <property type="entry name" value="MreB-like_C"/>
</dbReference>
<evidence type="ECO:0000313" key="3">
    <source>
        <dbReference type="EMBL" id="WMD23954.1"/>
    </source>
</evidence>
<evidence type="ECO:0000259" key="2">
    <source>
        <dbReference type="Pfam" id="PF21522"/>
    </source>
</evidence>
<dbReference type="EMBL" id="CP132977">
    <property type="protein sequence ID" value="WMD23954.1"/>
    <property type="molecule type" value="Genomic_DNA"/>
</dbReference>
<keyword evidence="4" id="KW-1185">Reference proteome</keyword>
<keyword evidence="3" id="KW-0614">Plasmid</keyword>
<protein>
    <submittedName>
        <fullName evidence="3">ParM/StbA family protein</fullName>
    </submittedName>
</protein>
<organism evidence="3 4">
    <name type="scientific">Achromobacter seleniivolatilans</name>
    <dbReference type="NCBI Taxonomy" id="3047478"/>
    <lineage>
        <taxon>Bacteria</taxon>
        <taxon>Pseudomonadati</taxon>
        <taxon>Pseudomonadota</taxon>
        <taxon>Betaproteobacteria</taxon>
        <taxon>Burkholderiales</taxon>
        <taxon>Alcaligenaceae</taxon>
        <taxon>Achromobacter</taxon>
    </lineage>
</organism>
<evidence type="ECO:0000313" key="4">
    <source>
        <dbReference type="Proteomes" id="UP001234798"/>
    </source>
</evidence>